<dbReference type="Proteomes" id="UP001565471">
    <property type="component" value="Unassembled WGS sequence"/>
</dbReference>
<gene>
    <name evidence="1" type="ORF">ABIF29_003537</name>
</gene>
<reference evidence="1 2" key="1">
    <citation type="submission" date="2024-07" db="EMBL/GenBank/DDBJ databases">
        <title>Genomic Encyclopedia of Type Strains, Phase V (KMG-V): Genome sequencing to study the core and pangenomes of soil and plant-associated prokaryotes.</title>
        <authorList>
            <person name="Whitman W."/>
        </authorList>
    </citation>
    <scope>NUCLEOTIDE SEQUENCE [LARGE SCALE GENOMIC DNA]</scope>
    <source>
        <strain evidence="1 2">USDA 415</strain>
    </source>
</reference>
<dbReference type="EMBL" id="JBGBZA010000002">
    <property type="protein sequence ID" value="MEY9316738.1"/>
    <property type="molecule type" value="Genomic_DNA"/>
</dbReference>
<keyword evidence="2" id="KW-1185">Reference proteome</keyword>
<comment type="caution">
    <text evidence="1">The sequence shown here is derived from an EMBL/GenBank/DDBJ whole genome shotgun (WGS) entry which is preliminary data.</text>
</comment>
<name>A0ABV4EZZ3_BRAEL</name>
<dbReference type="RefSeq" id="WP_253623384.1">
    <property type="nucleotide sequence ID" value="NZ_CP126004.1"/>
</dbReference>
<sequence>MKLDMQQRTNVTSGSLKRTKVEFEANAVSFYAQVTGLAKDKIRYPMREISSNAWDECKGNFEVHLPTELNPIFRVRDYGPGMSDDTMQQVYGKLYASTKRTDNGKVGGWGLGSKSPFSYLITDNGAGTYNVTSYHDGWMRSYVMSLSDGGELIMDTMIEMPTTEPSGLEVSFAVRREDIYDFHQAARDVLWGFNPRPTIFPAIEWDEPIIQSQGEYWTTYKHSSVPFYGPHVRMGCAIYPFDLSQIRSSGFLSENDCVLFEAPIGSLKVTLSREQIAYSDGTKATLTELVQAYESAFITQLQDKVDASENLFAANQACHDMCVGLGETREARMRNAVTWRGHRLSTTLSVPGAKLCTLPDGWHHFDKFEGGSVRSSWPRDAKIVMEHTPRYSLSRFAMANLVGEKILWVRCKRADRATVLHHLGNPEVIDLDAFKVPVEKVLGKLVRKRKTIEILEEGQLRSTTQHVDLADGGYFVEQAPAPYSRRRRGEYFRLTPHGSGVRLYDMDTLIKLCVKFGFIDPGTTVLVKQPGQEVPDNWTMLGPELIDQLKDKVDLTEQTGLKDKTLSNLDYRLKGIAKLAVWERAPEDLKEFKADLDALIEVLKQNKVEETDSDRAIDALASLGVHTDTPAVVCPIRVIDQKWTDICDEYPLMRNIIGGLSQYGDNVNVRDNLNHYFELLCRPPLADESASSEHIELDQAA</sequence>
<evidence type="ECO:0000313" key="1">
    <source>
        <dbReference type="EMBL" id="MEY9316738.1"/>
    </source>
</evidence>
<dbReference type="InterPro" id="IPR036890">
    <property type="entry name" value="HATPase_C_sf"/>
</dbReference>
<accession>A0ABV4EZZ3</accession>
<dbReference type="SUPFAM" id="SSF55874">
    <property type="entry name" value="ATPase domain of HSP90 chaperone/DNA topoisomerase II/histidine kinase"/>
    <property type="match status" value="1"/>
</dbReference>
<proteinExistence type="predicted"/>
<evidence type="ECO:0000313" key="2">
    <source>
        <dbReference type="Proteomes" id="UP001565471"/>
    </source>
</evidence>
<organism evidence="1 2">
    <name type="scientific">Bradyrhizobium elkanii</name>
    <dbReference type="NCBI Taxonomy" id="29448"/>
    <lineage>
        <taxon>Bacteria</taxon>
        <taxon>Pseudomonadati</taxon>
        <taxon>Pseudomonadota</taxon>
        <taxon>Alphaproteobacteria</taxon>
        <taxon>Hyphomicrobiales</taxon>
        <taxon>Nitrobacteraceae</taxon>
        <taxon>Bradyrhizobium</taxon>
    </lineage>
</organism>
<dbReference type="Gene3D" id="3.30.565.10">
    <property type="entry name" value="Histidine kinase-like ATPase, C-terminal domain"/>
    <property type="match status" value="1"/>
</dbReference>
<protein>
    <recommendedName>
        <fullName evidence="3">ATP-binding protein</fullName>
    </recommendedName>
</protein>
<evidence type="ECO:0008006" key="3">
    <source>
        <dbReference type="Google" id="ProtNLM"/>
    </source>
</evidence>